<dbReference type="GO" id="GO:0005506">
    <property type="term" value="F:iron ion binding"/>
    <property type="evidence" value="ECO:0007669"/>
    <property type="project" value="InterPro"/>
</dbReference>
<name>A0A430L2S5_9HYPO</name>
<dbReference type="EMBL" id="MIKF01000494">
    <property type="protein sequence ID" value="RTE70053.1"/>
    <property type="molecule type" value="Genomic_DNA"/>
</dbReference>
<dbReference type="Proteomes" id="UP000287124">
    <property type="component" value="Unassembled WGS sequence"/>
</dbReference>
<evidence type="ECO:0000256" key="1">
    <source>
        <dbReference type="ARBA" id="ARBA00010211"/>
    </source>
</evidence>
<dbReference type="GO" id="GO:0004497">
    <property type="term" value="F:monooxygenase activity"/>
    <property type="evidence" value="ECO:0007669"/>
    <property type="project" value="UniProtKB-KW"/>
</dbReference>
<dbReference type="PRINTS" id="PR00385">
    <property type="entry name" value="P450"/>
</dbReference>
<dbReference type="GO" id="GO:0006107">
    <property type="term" value="P:oxaloacetate metabolic process"/>
    <property type="evidence" value="ECO:0007669"/>
    <property type="project" value="UniProtKB-ARBA"/>
</dbReference>
<keyword evidence="7" id="KW-1185">Reference proteome</keyword>
<dbReference type="GO" id="GO:0050163">
    <property type="term" value="F:oxaloacetate tautomerase activity"/>
    <property type="evidence" value="ECO:0007669"/>
    <property type="project" value="UniProtKB-ARBA"/>
</dbReference>
<evidence type="ECO:0000256" key="4">
    <source>
        <dbReference type="RuleBase" id="RU000461"/>
    </source>
</evidence>
<gene>
    <name evidence="6" type="ORF">BHE90_015553</name>
</gene>
<dbReference type="PANTHER" id="PTHR11820">
    <property type="entry name" value="ACYLPYRUVASE"/>
    <property type="match status" value="1"/>
</dbReference>
<proteinExistence type="inferred from homology"/>
<keyword evidence="4" id="KW-0560">Oxidoreductase</keyword>
<protein>
    <recommendedName>
        <fullName evidence="5">Fumarylacetoacetase-like C-terminal domain-containing protein</fullName>
    </recommendedName>
</protein>
<dbReference type="Pfam" id="PF00067">
    <property type="entry name" value="p450"/>
    <property type="match status" value="1"/>
</dbReference>
<comment type="similarity">
    <text evidence="1">Belongs to the FAH family.</text>
</comment>
<organism evidence="6 7">
    <name type="scientific">Fusarium euwallaceae</name>
    <dbReference type="NCBI Taxonomy" id="1147111"/>
    <lineage>
        <taxon>Eukaryota</taxon>
        <taxon>Fungi</taxon>
        <taxon>Dikarya</taxon>
        <taxon>Ascomycota</taxon>
        <taxon>Pezizomycotina</taxon>
        <taxon>Sordariomycetes</taxon>
        <taxon>Hypocreomycetidae</taxon>
        <taxon>Hypocreales</taxon>
        <taxon>Nectriaceae</taxon>
        <taxon>Fusarium</taxon>
        <taxon>Fusarium solani species complex</taxon>
    </lineage>
</organism>
<dbReference type="SUPFAM" id="SSF48264">
    <property type="entry name" value="Cytochrome P450"/>
    <property type="match status" value="1"/>
</dbReference>
<dbReference type="SUPFAM" id="SSF56529">
    <property type="entry name" value="FAH"/>
    <property type="match status" value="1"/>
</dbReference>
<dbReference type="GO" id="GO:0020037">
    <property type="term" value="F:heme binding"/>
    <property type="evidence" value="ECO:0007669"/>
    <property type="project" value="InterPro"/>
</dbReference>
<evidence type="ECO:0000259" key="5">
    <source>
        <dbReference type="Pfam" id="PF01557"/>
    </source>
</evidence>
<dbReference type="FunFam" id="3.90.850.10:FF:000002">
    <property type="entry name" value="2-hydroxyhepta-2,4-diene-1,7-dioate isomerase"/>
    <property type="match status" value="1"/>
</dbReference>
<dbReference type="PROSITE" id="PS00086">
    <property type="entry name" value="CYTOCHROME_P450"/>
    <property type="match status" value="1"/>
</dbReference>
<dbReference type="InterPro" id="IPR036663">
    <property type="entry name" value="Fumarylacetoacetase_C_sf"/>
</dbReference>
<dbReference type="InterPro" id="IPR001128">
    <property type="entry name" value="Cyt_P450"/>
</dbReference>
<reference evidence="6 7" key="1">
    <citation type="submission" date="2017-06" db="EMBL/GenBank/DDBJ databases">
        <title>Comparative genomic analysis of Ambrosia Fusariam Clade fungi.</title>
        <authorList>
            <person name="Stajich J.E."/>
            <person name="Carrillo J."/>
            <person name="Kijimoto T."/>
            <person name="Eskalen A."/>
            <person name="O'Donnell K."/>
            <person name="Kasson M."/>
        </authorList>
    </citation>
    <scope>NUCLEOTIDE SEQUENCE [LARGE SCALE GENOMIC DNA]</scope>
    <source>
        <strain evidence="6 7">UCR1854</strain>
    </source>
</reference>
<dbReference type="Gene3D" id="1.10.630.10">
    <property type="entry name" value="Cytochrome P450"/>
    <property type="match status" value="1"/>
</dbReference>
<keyword evidence="2 4" id="KW-0479">Metal-binding</keyword>
<feature type="domain" description="Fumarylacetoacetase-like C-terminal" evidence="5">
    <location>
        <begin position="276"/>
        <end position="483"/>
    </location>
</feature>
<evidence type="ECO:0000256" key="2">
    <source>
        <dbReference type="ARBA" id="ARBA00022723"/>
    </source>
</evidence>
<dbReference type="InterPro" id="IPR017972">
    <property type="entry name" value="Cyt_P450_CS"/>
</dbReference>
<keyword evidence="3 4" id="KW-0408">Iron</keyword>
<keyword evidence="4" id="KW-0503">Monooxygenase</keyword>
<comment type="similarity">
    <text evidence="4">Belongs to the cytochrome P450 family.</text>
</comment>
<keyword evidence="4" id="KW-0349">Heme</keyword>
<dbReference type="Gene3D" id="3.90.850.10">
    <property type="entry name" value="Fumarylacetoacetase-like, C-terminal domain"/>
    <property type="match status" value="1"/>
</dbReference>
<dbReference type="GO" id="GO:0016705">
    <property type="term" value="F:oxidoreductase activity, acting on paired donors, with incorporation or reduction of molecular oxygen"/>
    <property type="evidence" value="ECO:0007669"/>
    <property type="project" value="InterPro"/>
</dbReference>
<evidence type="ECO:0000313" key="7">
    <source>
        <dbReference type="Proteomes" id="UP000287124"/>
    </source>
</evidence>
<dbReference type="AlphaFoldDB" id="A0A430L2S5"/>
<dbReference type="Pfam" id="PF01557">
    <property type="entry name" value="FAA_hydrolase"/>
    <property type="match status" value="1"/>
</dbReference>
<evidence type="ECO:0000256" key="3">
    <source>
        <dbReference type="ARBA" id="ARBA00023004"/>
    </source>
</evidence>
<evidence type="ECO:0000313" key="6">
    <source>
        <dbReference type="EMBL" id="RTE70053.1"/>
    </source>
</evidence>
<dbReference type="InterPro" id="IPR036396">
    <property type="entry name" value="Cyt_P450_sf"/>
</dbReference>
<dbReference type="InterPro" id="IPR011234">
    <property type="entry name" value="Fumarylacetoacetase-like_C"/>
</dbReference>
<comment type="caution">
    <text evidence="6">The sequence shown here is derived from an EMBL/GenBank/DDBJ whole genome shotgun (WGS) entry which is preliminary data.</text>
</comment>
<accession>A0A430L2S5</accession>
<sequence>MVLFPEAQKKAQEEIDSVIGNGRLPEWNDRKDLPYVRGVVEETLRWAPSTLSAAVPHSAKEDDVYNGMVIPKGSMVMMNVWTLNHERFKESRSFNPMRQTGDTTLTENNAISQDSPRRLHFTFGAGRRVCPGFHVAERNLFLAISRILWGFTINPARDSRGAIVPINRDVVTPGLIVRPEDFECDIKPRSAGHKQVIMNLWSKAEKDLDPEGNFTPEFINSDPSGRVLYGESPSLGDLVGQEVPVYAGDDPWDLKATATTAKISKVLSPLPRVPIIYGIGLNYKTHISEAGFPTPKYPTVFTKPPDALSGPFDDVHVHPECTNMDYEGELAVIIGQDCKNVTSSEDALKNVLGYAAANDVSSRYWQLPEISGQQHGYAKSFDGFAPLGPVIVSPTAVGDVNQLTLVTKVNGEERQRARLDDLLFGVGDLIVHLSRGTTLRAGTVILTGTPGGVAAFMKPPAWLKDGDTVQVSISEIGSITNRLVFE</sequence>